<keyword evidence="2" id="KW-1185">Reference proteome</keyword>
<evidence type="ECO:0000313" key="1">
    <source>
        <dbReference type="EMBL" id="KAF7276682.1"/>
    </source>
</evidence>
<protein>
    <recommendedName>
        <fullName evidence="3">DUF3108 domain-containing protein</fullName>
    </recommendedName>
</protein>
<dbReference type="EMBL" id="JAACXV010005974">
    <property type="protein sequence ID" value="KAF7276682.1"/>
    <property type="molecule type" value="Genomic_DNA"/>
</dbReference>
<dbReference type="AlphaFoldDB" id="A0A834ICR1"/>
<sequence length="160" mass="18234">MISFSAVMRATALTTLTAAGVTFSASSYALVPFEATYQFSYGNKNVGNATRKLTQQGNQWQYQFSSRIPVLGSATETSKFSFKNGQIQSQSYLRQTKILLRSDTVTMNFKPQQKTISTSRKGTQRTLVWQNGVLDDLNAELQVREDLKRWFKIQIYYCRL</sequence>
<name>A0A834ICR1_RHYFE</name>
<organism evidence="1 2">
    <name type="scientific">Rhynchophorus ferrugineus</name>
    <name type="common">Red palm weevil</name>
    <name type="synonym">Curculio ferrugineus</name>
    <dbReference type="NCBI Taxonomy" id="354439"/>
    <lineage>
        <taxon>Eukaryota</taxon>
        <taxon>Metazoa</taxon>
        <taxon>Ecdysozoa</taxon>
        <taxon>Arthropoda</taxon>
        <taxon>Hexapoda</taxon>
        <taxon>Insecta</taxon>
        <taxon>Pterygota</taxon>
        <taxon>Neoptera</taxon>
        <taxon>Endopterygota</taxon>
        <taxon>Coleoptera</taxon>
        <taxon>Polyphaga</taxon>
        <taxon>Cucujiformia</taxon>
        <taxon>Curculionidae</taxon>
        <taxon>Dryophthorinae</taxon>
        <taxon>Rhynchophorus</taxon>
    </lineage>
</organism>
<proteinExistence type="predicted"/>
<evidence type="ECO:0008006" key="3">
    <source>
        <dbReference type="Google" id="ProtNLM"/>
    </source>
</evidence>
<evidence type="ECO:0000313" key="2">
    <source>
        <dbReference type="Proteomes" id="UP000625711"/>
    </source>
</evidence>
<accession>A0A834ICR1</accession>
<reference evidence="1" key="1">
    <citation type="submission" date="2020-08" db="EMBL/GenBank/DDBJ databases">
        <title>Genome sequencing and assembly of the red palm weevil Rhynchophorus ferrugineus.</title>
        <authorList>
            <person name="Dias G.B."/>
            <person name="Bergman C.M."/>
            <person name="Manee M."/>
        </authorList>
    </citation>
    <scope>NUCLEOTIDE SEQUENCE</scope>
    <source>
        <strain evidence="1">AA-2017</strain>
        <tissue evidence="1">Whole larva</tissue>
    </source>
</reference>
<comment type="caution">
    <text evidence="1">The sequence shown here is derived from an EMBL/GenBank/DDBJ whole genome shotgun (WGS) entry which is preliminary data.</text>
</comment>
<dbReference type="Proteomes" id="UP000625711">
    <property type="component" value="Unassembled WGS sequence"/>
</dbReference>
<gene>
    <name evidence="1" type="ORF">GWI33_009924</name>
</gene>